<dbReference type="Proteomes" id="UP001151760">
    <property type="component" value="Unassembled WGS sequence"/>
</dbReference>
<gene>
    <name evidence="2" type="ORF">Tco_0841811</name>
</gene>
<evidence type="ECO:0000256" key="1">
    <source>
        <dbReference type="SAM" id="MobiDB-lite"/>
    </source>
</evidence>
<reference evidence="2" key="2">
    <citation type="submission" date="2022-01" db="EMBL/GenBank/DDBJ databases">
        <authorList>
            <person name="Yamashiro T."/>
            <person name="Shiraishi A."/>
            <person name="Satake H."/>
            <person name="Nakayama K."/>
        </authorList>
    </citation>
    <scope>NUCLEOTIDE SEQUENCE</scope>
</reference>
<evidence type="ECO:0000313" key="2">
    <source>
        <dbReference type="EMBL" id="GJT07349.1"/>
    </source>
</evidence>
<accession>A0ABQ5B1V7</accession>
<sequence>MEDQPLPADASPTALSPGYIADFDPEEDEEDPEEDPADHPVDGGDNDDNESSDDDNDDDDWWESKGLSRGILAPDERTEVIKTKLEVPCRANKKEHEEHLKQILELLKKEELYAKFSKCVILDSKDTVPQSHKVVAVHQSLHYLKEAKISCILRTLRRRVWGAVLIADDEKVISYASRQLKINEKKTIDSYLELGSRSDLEKQKLEPRADGGNHFVPKLAGAYCDRETRVAIQFLEGHLPNALGTNLDMSTAYHPTNDGQKREDIKLSREYAACWLEELLTKLELPERLSRVHNTFHVSNLEQCRNSGREVKRLEAKSVPLGLKFVWELQEKVPEFSWELKINSRKKYQTSSPSPHRRSKAAFVSLED</sequence>
<name>A0ABQ5B1V7_9ASTR</name>
<feature type="region of interest" description="Disordered" evidence="1">
    <location>
        <begin position="1"/>
        <end position="67"/>
    </location>
</feature>
<feature type="region of interest" description="Disordered" evidence="1">
    <location>
        <begin position="348"/>
        <end position="368"/>
    </location>
</feature>
<feature type="compositionally biased region" description="Acidic residues" evidence="1">
    <location>
        <begin position="23"/>
        <end position="36"/>
    </location>
</feature>
<organism evidence="2 3">
    <name type="scientific">Tanacetum coccineum</name>
    <dbReference type="NCBI Taxonomy" id="301880"/>
    <lineage>
        <taxon>Eukaryota</taxon>
        <taxon>Viridiplantae</taxon>
        <taxon>Streptophyta</taxon>
        <taxon>Embryophyta</taxon>
        <taxon>Tracheophyta</taxon>
        <taxon>Spermatophyta</taxon>
        <taxon>Magnoliopsida</taxon>
        <taxon>eudicotyledons</taxon>
        <taxon>Gunneridae</taxon>
        <taxon>Pentapetalae</taxon>
        <taxon>asterids</taxon>
        <taxon>campanulids</taxon>
        <taxon>Asterales</taxon>
        <taxon>Asteraceae</taxon>
        <taxon>Asteroideae</taxon>
        <taxon>Anthemideae</taxon>
        <taxon>Anthemidinae</taxon>
        <taxon>Tanacetum</taxon>
    </lineage>
</organism>
<proteinExistence type="predicted"/>
<protein>
    <recommendedName>
        <fullName evidence="4">Reverse transcriptase domain-containing protein</fullName>
    </recommendedName>
</protein>
<comment type="caution">
    <text evidence="2">The sequence shown here is derived from an EMBL/GenBank/DDBJ whole genome shotgun (WGS) entry which is preliminary data.</text>
</comment>
<evidence type="ECO:0000313" key="3">
    <source>
        <dbReference type="Proteomes" id="UP001151760"/>
    </source>
</evidence>
<reference evidence="2" key="1">
    <citation type="journal article" date="2022" name="Int. J. Mol. Sci.">
        <title>Draft Genome of Tanacetum Coccineum: Genomic Comparison of Closely Related Tanacetum-Family Plants.</title>
        <authorList>
            <person name="Yamashiro T."/>
            <person name="Shiraishi A."/>
            <person name="Nakayama K."/>
            <person name="Satake H."/>
        </authorList>
    </citation>
    <scope>NUCLEOTIDE SEQUENCE</scope>
</reference>
<evidence type="ECO:0008006" key="4">
    <source>
        <dbReference type="Google" id="ProtNLM"/>
    </source>
</evidence>
<feature type="compositionally biased region" description="Acidic residues" evidence="1">
    <location>
        <begin position="44"/>
        <end position="61"/>
    </location>
</feature>
<dbReference type="EMBL" id="BQNB010012743">
    <property type="protein sequence ID" value="GJT07349.1"/>
    <property type="molecule type" value="Genomic_DNA"/>
</dbReference>
<keyword evidence="3" id="KW-1185">Reference proteome</keyword>